<dbReference type="GO" id="GO:0015074">
    <property type="term" value="P:DNA integration"/>
    <property type="evidence" value="ECO:0007669"/>
    <property type="project" value="InterPro"/>
</dbReference>
<reference evidence="3" key="2">
    <citation type="submission" date="2016-05" db="EMBL/GenBank/DDBJ databases">
        <title>Comparative analysis highlights variable genome content of wheat rusts and divergence of the mating loci.</title>
        <authorList>
            <person name="Cuomo C.A."/>
            <person name="Bakkeren G."/>
            <person name="Szabo L."/>
            <person name="Khalil H."/>
            <person name="Joly D."/>
            <person name="Goldberg J."/>
            <person name="Young S."/>
            <person name="Zeng Q."/>
            <person name="Fellers J."/>
        </authorList>
    </citation>
    <scope>NUCLEOTIDE SEQUENCE [LARGE SCALE GENOMIC DNA]</scope>
    <source>
        <strain evidence="3">1-1 BBBD Race 1</strain>
    </source>
</reference>
<evidence type="ECO:0000313" key="3">
    <source>
        <dbReference type="EMBL" id="OAV92599.1"/>
    </source>
</evidence>
<reference evidence="4 5" key="3">
    <citation type="journal article" date="2017" name="G3 (Bethesda)">
        <title>Comparative analysis highlights variable genome content of wheat rusts and divergence of the mating loci.</title>
        <authorList>
            <person name="Cuomo C.A."/>
            <person name="Bakkeren G."/>
            <person name="Khalil H.B."/>
            <person name="Panwar V."/>
            <person name="Joly D."/>
            <person name="Linning R."/>
            <person name="Sakthikumar S."/>
            <person name="Song X."/>
            <person name="Adiconis X."/>
            <person name="Fan L."/>
            <person name="Goldberg J.M."/>
            <person name="Levin J.Z."/>
            <person name="Young S."/>
            <person name="Zeng Q."/>
            <person name="Anikster Y."/>
            <person name="Bruce M."/>
            <person name="Wang M."/>
            <person name="Yin C."/>
            <person name="McCallum B."/>
            <person name="Szabo L.J."/>
            <person name="Hulbert S."/>
            <person name="Chen X."/>
            <person name="Fellers J.P."/>
        </authorList>
    </citation>
    <scope>NUCLEOTIDE SEQUENCE</scope>
    <source>
        <strain evidence="4">isolate 1-1 / race 1 (BBBD)</strain>
        <strain evidence="5">Isolate 1-1 / race 1 (BBBD)</strain>
    </source>
</reference>
<dbReference type="GO" id="GO:0006310">
    <property type="term" value="P:DNA recombination"/>
    <property type="evidence" value="ECO:0007669"/>
    <property type="project" value="UniProtKB-KW"/>
</dbReference>
<keyword evidence="5" id="KW-1185">Reference proteome</keyword>
<evidence type="ECO:0000313" key="5">
    <source>
        <dbReference type="Proteomes" id="UP000005240"/>
    </source>
</evidence>
<feature type="compositionally biased region" description="Acidic residues" evidence="2">
    <location>
        <begin position="42"/>
        <end position="53"/>
    </location>
</feature>
<dbReference type="EnsemblFungi" id="PTTG_27565-t43_1">
    <property type="protein sequence ID" value="PTTG_27565-t43_1-p1"/>
    <property type="gene ID" value="PTTG_27565"/>
</dbReference>
<name>A0A180GJH0_PUCT1</name>
<dbReference type="AlphaFoldDB" id="A0A180GJH0"/>
<dbReference type="Proteomes" id="UP000005240">
    <property type="component" value="Unassembled WGS sequence"/>
</dbReference>
<dbReference type="PANTHER" id="PTHR34605">
    <property type="entry name" value="PHAGE_INTEGRASE DOMAIN-CONTAINING PROTEIN"/>
    <property type="match status" value="1"/>
</dbReference>
<keyword evidence="1" id="KW-0233">DNA recombination</keyword>
<dbReference type="VEuPathDB" id="FungiDB:PTTG_27565"/>
<feature type="region of interest" description="Disordered" evidence="2">
    <location>
        <begin position="1"/>
        <end position="53"/>
    </location>
</feature>
<dbReference type="Gene3D" id="1.10.443.10">
    <property type="entry name" value="Intergrase catalytic core"/>
    <property type="match status" value="1"/>
</dbReference>
<evidence type="ECO:0000256" key="2">
    <source>
        <dbReference type="SAM" id="MobiDB-lite"/>
    </source>
</evidence>
<dbReference type="InterPro" id="IPR013762">
    <property type="entry name" value="Integrase-like_cat_sf"/>
</dbReference>
<dbReference type="EMBL" id="ADAS02000061">
    <property type="protein sequence ID" value="OAV92599.1"/>
    <property type="molecule type" value="Genomic_DNA"/>
</dbReference>
<feature type="compositionally biased region" description="Basic and acidic residues" evidence="2">
    <location>
        <begin position="14"/>
        <end position="24"/>
    </location>
</feature>
<proteinExistence type="predicted"/>
<dbReference type="SUPFAM" id="SSF56349">
    <property type="entry name" value="DNA breaking-rejoining enzymes"/>
    <property type="match status" value="1"/>
</dbReference>
<accession>A0A180GJH0</accession>
<gene>
    <name evidence="3" type="ORF">PTTG_27565</name>
</gene>
<protein>
    <recommendedName>
        <fullName evidence="6">Tyr recombinase domain-containing protein</fullName>
    </recommendedName>
</protein>
<dbReference type="OrthoDB" id="3254696at2759"/>
<sequence>MVEKGLTTRALASKRNEAARRDEAAPGVHTDATLVRNGVGGGDEEFLSPEEGEDLTPLVSQKSTVEAANPSNAPDVSSIIAVPTLDKEQVADILTSTHVPPAKVTSIDVPAERAHIWGKIQECQASGNVILTKHLMSIWSGMDKQRVERPQPVRSASATPVLVTVDSRMISSLVNTEKEHGLVHAVGAVSTHQDVGFTPYFEENIRALRAPIPLTIFDLAWKRKAILAYINGKHSKGSNNNKSYKGLPYPSEWSQTESQLQETGSIQTSLFGYMDSGVRKHLTRRAVLAKLKVVFSGDEYRGISGHSFRVGGASFRHALGMNKEDVCCLGRWVSACYKLYIRSYSRTDLARTNALLLSLGKDQEEWNL</sequence>
<evidence type="ECO:0000313" key="4">
    <source>
        <dbReference type="EnsemblFungi" id="PTTG_27565-t43_1-p1"/>
    </source>
</evidence>
<organism evidence="3">
    <name type="scientific">Puccinia triticina (isolate 1-1 / race 1 (BBBD))</name>
    <name type="common">Brown leaf rust fungus</name>
    <dbReference type="NCBI Taxonomy" id="630390"/>
    <lineage>
        <taxon>Eukaryota</taxon>
        <taxon>Fungi</taxon>
        <taxon>Dikarya</taxon>
        <taxon>Basidiomycota</taxon>
        <taxon>Pucciniomycotina</taxon>
        <taxon>Pucciniomycetes</taxon>
        <taxon>Pucciniales</taxon>
        <taxon>Pucciniaceae</taxon>
        <taxon>Puccinia</taxon>
    </lineage>
</organism>
<reference evidence="3" key="1">
    <citation type="submission" date="2009-11" db="EMBL/GenBank/DDBJ databases">
        <authorList>
            <consortium name="The Broad Institute Genome Sequencing Platform"/>
            <person name="Ward D."/>
            <person name="Feldgarden M."/>
            <person name="Earl A."/>
            <person name="Young S.K."/>
            <person name="Zeng Q."/>
            <person name="Koehrsen M."/>
            <person name="Alvarado L."/>
            <person name="Berlin A."/>
            <person name="Bochicchio J."/>
            <person name="Borenstein D."/>
            <person name="Chapman S.B."/>
            <person name="Chen Z."/>
            <person name="Engels R."/>
            <person name="Freedman E."/>
            <person name="Gellesch M."/>
            <person name="Goldberg J."/>
            <person name="Griggs A."/>
            <person name="Gujja S."/>
            <person name="Heilman E."/>
            <person name="Heiman D."/>
            <person name="Hepburn T."/>
            <person name="Howarth C."/>
            <person name="Jen D."/>
            <person name="Larson L."/>
            <person name="Lewis B."/>
            <person name="Mehta T."/>
            <person name="Park D."/>
            <person name="Pearson M."/>
            <person name="Roberts A."/>
            <person name="Saif S."/>
            <person name="Shea T."/>
            <person name="Shenoy N."/>
            <person name="Sisk P."/>
            <person name="Stolte C."/>
            <person name="Sykes S."/>
            <person name="Thomson T."/>
            <person name="Walk T."/>
            <person name="White J."/>
            <person name="Yandava C."/>
            <person name="Izard J."/>
            <person name="Baranova O.V."/>
            <person name="Blanton J.M."/>
            <person name="Tanner A.C."/>
            <person name="Dewhirst F.E."/>
            <person name="Haas B."/>
            <person name="Nusbaum C."/>
            <person name="Birren B."/>
        </authorList>
    </citation>
    <scope>NUCLEOTIDE SEQUENCE [LARGE SCALE GENOMIC DNA]</scope>
    <source>
        <strain evidence="3">1-1 BBBD Race 1</strain>
    </source>
</reference>
<dbReference type="PANTHER" id="PTHR34605:SF3">
    <property type="entry name" value="P CELL-TYPE AGGLUTINATION PROTEIN MAP4-LIKE-RELATED"/>
    <property type="match status" value="1"/>
</dbReference>
<dbReference type="GO" id="GO:0003677">
    <property type="term" value="F:DNA binding"/>
    <property type="evidence" value="ECO:0007669"/>
    <property type="project" value="InterPro"/>
</dbReference>
<reference evidence="4" key="4">
    <citation type="submission" date="2025-05" db="UniProtKB">
        <authorList>
            <consortium name="EnsemblFungi"/>
        </authorList>
    </citation>
    <scope>IDENTIFICATION</scope>
    <source>
        <strain evidence="4">isolate 1-1 / race 1 (BBBD)</strain>
    </source>
</reference>
<evidence type="ECO:0008006" key="6">
    <source>
        <dbReference type="Google" id="ProtNLM"/>
    </source>
</evidence>
<evidence type="ECO:0000256" key="1">
    <source>
        <dbReference type="ARBA" id="ARBA00023172"/>
    </source>
</evidence>
<dbReference type="InterPro" id="IPR011010">
    <property type="entry name" value="DNA_brk_join_enz"/>
</dbReference>
<dbReference type="InterPro" id="IPR052925">
    <property type="entry name" value="Phage_Integrase-like_Recomb"/>
</dbReference>